<reference evidence="3" key="1">
    <citation type="submission" date="2011-05" db="EMBL/GenBank/DDBJ databases">
        <title>The genome sequence of Vittaforma corneae strain ATCC 50505.</title>
        <authorList>
            <consortium name="The Broad Institute Genome Sequencing Platform"/>
            <person name="Cuomo C."/>
            <person name="Didier E."/>
            <person name="Bowers L."/>
            <person name="Young S.K."/>
            <person name="Zeng Q."/>
            <person name="Gargeya S."/>
            <person name="Fitzgerald M."/>
            <person name="Haas B."/>
            <person name="Abouelleil A."/>
            <person name="Alvarado L."/>
            <person name="Arachchi H.M."/>
            <person name="Berlin A."/>
            <person name="Chapman S.B."/>
            <person name="Gearin G."/>
            <person name="Goldberg J."/>
            <person name="Griggs A."/>
            <person name="Gujja S."/>
            <person name="Hansen M."/>
            <person name="Heiman D."/>
            <person name="Howarth C."/>
            <person name="Larimer J."/>
            <person name="Lui A."/>
            <person name="MacDonald P.J.P."/>
            <person name="McCowen C."/>
            <person name="Montmayeur A."/>
            <person name="Murphy C."/>
            <person name="Neiman D."/>
            <person name="Pearson M."/>
            <person name="Priest M."/>
            <person name="Roberts A."/>
            <person name="Saif S."/>
            <person name="Shea T."/>
            <person name="Sisk P."/>
            <person name="Stolte C."/>
            <person name="Sykes S."/>
            <person name="Wortman J."/>
            <person name="Nusbaum C."/>
            <person name="Birren B."/>
        </authorList>
    </citation>
    <scope>NUCLEOTIDE SEQUENCE [LARGE SCALE GENOMIC DNA]</scope>
    <source>
        <strain evidence="3">ATCC 50505</strain>
    </source>
</reference>
<keyword evidence="1" id="KW-0732">Signal</keyword>
<dbReference type="AlphaFoldDB" id="L2GJ88"/>
<dbReference type="InParanoid" id="L2GJ88"/>
<gene>
    <name evidence="2" type="ORF">VICG_02015</name>
</gene>
<name>L2GJ88_VITCO</name>
<sequence>MLFWIIIAFMSLATGAKNISLYNQTRGCLDSNKTYIINIHPHIQNEVRDAIVSLASKLGGLTIDEIQGVAGEKAAVTAIRSYLGTIIEELNTDLENFNIQVNLVFEKQEIDQISANGAYDPSCELTPPVVERTQNAFSSLTSKLNNTVGFHLYIYGCIYKNPKFDLINVIQNSNCGRVIGIMWEGSDNSKVLIKSAIIEAITGAKDAYANGYLTLADKNILCGFFEKCIGMSPTVHGQLLNFKKVIKYTRDNPSEIHDLPRRHRHHA</sequence>
<dbReference type="VEuPathDB" id="MicrosporidiaDB:VICG_02015"/>
<accession>L2GJ88</accession>
<organism evidence="2 3">
    <name type="scientific">Vittaforma corneae (strain ATCC 50505)</name>
    <name type="common">Microsporidian parasite</name>
    <name type="synonym">Nosema corneum</name>
    <dbReference type="NCBI Taxonomy" id="993615"/>
    <lineage>
        <taxon>Eukaryota</taxon>
        <taxon>Fungi</taxon>
        <taxon>Fungi incertae sedis</taxon>
        <taxon>Microsporidia</taxon>
        <taxon>Nosematidae</taxon>
        <taxon>Vittaforma</taxon>
    </lineage>
</organism>
<dbReference type="OMA" id="GLHLFVW"/>
<feature type="signal peptide" evidence="1">
    <location>
        <begin position="1"/>
        <end position="16"/>
    </location>
</feature>
<evidence type="ECO:0000313" key="3">
    <source>
        <dbReference type="Proteomes" id="UP000011082"/>
    </source>
</evidence>
<dbReference type="EMBL" id="JH370154">
    <property type="protein sequence ID" value="ELA40926.1"/>
    <property type="molecule type" value="Genomic_DNA"/>
</dbReference>
<dbReference type="OrthoDB" id="2187049at2759"/>
<proteinExistence type="predicted"/>
<dbReference type="GeneID" id="19882725"/>
<dbReference type="HOGENOM" id="CLU_092857_0_0_1"/>
<evidence type="ECO:0000256" key="1">
    <source>
        <dbReference type="SAM" id="SignalP"/>
    </source>
</evidence>
<evidence type="ECO:0000313" key="2">
    <source>
        <dbReference type="EMBL" id="ELA40926.1"/>
    </source>
</evidence>
<dbReference type="Proteomes" id="UP000011082">
    <property type="component" value="Unassembled WGS sequence"/>
</dbReference>
<feature type="chain" id="PRO_5003959744" evidence="1">
    <location>
        <begin position="17"/>
        <end position="267"/>
    </location>
</feature>
<keyword evidence="3" id="KW-1185">Reference proteome</keyword>
<dbReference type="RefSeq" id="XP_007605460.1">
    <property type="nucleotide sequence ID" value="XM_007605398.1"/>
</dbReference>
<protein>
    <submittedName>
        <fullName evidence="2">Uncharacterized protein</fullName>
    </submittedName>
</protein>